<keyword evidence="2" id="KW-0472">Membrane</keyword>
<reference evidence="3" key="1">
    <citation type="submission" date="2016-12" db="EMBL/GenBank/DDBJ databases">
        <title>The genomes of Aspergillus section Nigri reveals drivers in fungal speciation.</title>
        <authorList>
            <consortium name="DOE Joint Genome Institute"/>
            <person name="Vesth T.C."/>
            <person name="Nybo J."/>
            <person name="Theobald S."/>
            <person name="Brandl J."/>
            <person name="Frisvad J.C."/>
            <person name="Nielsen K.F."/>
            <person name="Lyhne E.K."/>
            <person name="Kogle M.E."/>
            <person name="Kuo A."/>
            <person name="Riley R."/>
            <person name="Clum A."/>
            <person name="Nolan M."/>
            <person name="Lipzen A."/>
            <person name="Salamov A."/>
            <person name="Henrissat B."/>
            <person name="Wiebenga A."/>
            <person name="De vries R.P."/>
            <person name="Grigoriev I.V."/>
            <person name="Mortensen U.H."/>
            <person name="Andersen M.R."/>
            <person name="Baker S.E."/>
        </authorList>
    </citation>
    <scope>NUCLEOTIDE SEQUENCE</scope>
    <source>
        <strain evidence="3">IBT 28561</strain>
    </source>
</reference>
<proteinExistence type="predicted"/>
<evidence type="ECO:0000256" key="2">
    <source>
        <dbReference type="SAM" id="Phobius"/>
    </source>
</evidence>
<gene>
    <name evidence="3" type="ORF">P168DRAFT_106646</name>
</gene>
<keyword evidence="4" id="KW-1185">Reference proteome</keyword>
<name>A0A2I1D8P7_ASPC2</name>
<comment type="caution">
    <text evidence="3">The sequence shown here is derived from an EMBL/GenBank/DDBJ whole genome shotgun (WGS) entry which is preliminary data.</text>
</comment>
<feature type="region of interest" description="Disordered" evidence="1">
    <location>
        <begin position="1"/>
        <end position="22"/>
    </location>
</feature>
<dbReference type="RefSeq" id="XP_024694838.1">
    <property type="nucleotide sequence ID" value="XM_024832534.1"/>
</dbReference>
<keyword evidence="2" id="KW-1133">Transmembrane helix</keyword>
<dbReference type="AlphaFoldDB" id="A0A2I1D8P7"/>
<evidence type="ECO:0000313" key="4">
    <source>
        <dbReference type="Proteomes" id="UP000234254"/>
    </source>
</evidence>
<protein>
    <submittedName>
        <fullName evidence="3">Uncharacterized protein</fullName>
    </submittedName>
</protein>
<sequence>MEPPPWTPPPPSPLPDHHSPRPSINHVRPISISFLNLLLSFTLLCNCSSSSLTACRSKTFRIAWLAKYGSSVPLIELPGSQPPSAIDSHRLHDHHFLLDYLPLS</sequence>
<feature type="compositionally biased region" description="Pro residues" evidence="1">
    <location>
        <begin position="1"/>
        <end position="14"/>
    </location>
</feature>
<evidence type="ECO:0000256" key="1">
    <source>
        <dbReference type="SAM" id="MobiDB-lite"/>
    </source>
</evidence>
<accession>A0A2I1D8P7</accession>
<organism evidence="3 4">
    <name type="scientific">Aspergillus campestris (strain IBT 28561)</name>
    <dbReference type="NCBI Taxonomy" id="1392248"/>
    <lineage>
        <taxon>Eukaryota</taxon>
        <taxon>Fungi</taxon>
        <taxon>Dikarya</taxon>
        <taxon>Ascomycota</taxon>
        <taxon>Pezizomycotina</taxon>
        <taxon>Eurotiomycetes</taxon>
        <taxon>Eurotiomycetidae</taxon>
        <taxon>Eurotiales</taxon>
        <taxon>Aspergillaceae</taxon>
        <taxon>Aspergillus</taxon>
        <taxon>Aspergillus subgen. Circumdati</taxon>
    </lineage>
</organism>
<dbReference type="VEuPathDB" id="FungiDB:P168DRAFT_106646"/>
<evidence type="ECO:0000313" key="3">
    <source>
        <dbReference type="EMBL" id="PKY06244.1"/>
    </source>
</evidence>
<dbReference type="Proteomes" id="UP000234254">
    <property type="component" value="Unassembled WGS sequence"/>
</dbReference>
<dbReference type="EMBL" id="MSFM01000003">
    <property type="protein sequence ID" value="PKY06244.1"/>
    <property type="molecule type" value="Genomic_DNA"/>
</dbReference>
<dbReference type="GeneID" id="36540055"/>
<feature type="transmembrane region" description="Helical" evidence="2">
    <location>
        <begin position="30"/>
        <end position="52"/>
    </location>
</feature>
<keyword evidence="2" id="KW-0812">Transmembrane</keyword>